<sequence length="201" mass="22845">LYAPPTANEAEVYIGAPSLPWYIDAALRADVEEHWPALRGWQGRLTRFDQGRDRIDPLSGEGLRDILAYKQVFHPRLAITGWRTERDPYSDQTTQVPVYASVEDGAALLQAREHNLSDHSTLPQHEFIVRGVMAWDLALGVNQCHTDARFWRYLKTLADWKLSDPYFLDNDEGALPEPGPLPPTLPTDPAWPRQADRAVDY</sequence>
<dbReference type="InterPro" id="IPR021692">
    <property type="entry name" value="Tle3_C"/>
</dbReference>
<evidence type="ECO:0000313" key="4">
    <source>
        <dbReference type="Proteomes" id="UP001336250"/>
    </source>
</evidence>
<feature type="domain" description="Antibacterial effector protein Tle3 C-terminal" evidence="2">
    <location>
        <begin position="115"/>
        <end position="168"/>
    </location>
</feature>
<protein>
    <submittedName>
        <fullName evidence="3">DUF3274 domain-containing protein</fullName>
    </submittedName>
</protein>
<organism evidence="3 4">
    <name type="scientific">Aquincola agrisoli</name>
    <dbReference type="NCBI Taxonomy" id="3119538"/>
    <lineage>
        <taxon>Bacteria</taxon>
        <taxon>Pseudomonadati</taxon>
        <taxon>Pseudomonadota</taxon>
        <taxon>Betaproteobacteria</taxon>
        <taxon>Burkholderiales</taxon>
        <taxon>Sphaerotilaceae</taxon>
        <taxon>Aquincola</taxon>
    </lineage>
</organism>
<dbReference type="EMBL" id="JAZIBG010000038">
    <property type="protein sequence ID" value="MEF7616275.1"/>
    <property type="molecule type" value="Genomic_DNA"/>
</dbReference>
<feature type="region of interest" description="Disordered" evidence="1">
    <location>
        <begin position="171"/>
        <end position="201"/>
    </location>
</feature>
<feature type="non-terminal residue" evidence="3">
    <location>
        <position position="1"/>
    </location>
</feature>
<gene>
    <name evidence="3" type="ORF">V4F39_20340</name>
</gene>
<accession>A0AAW9QGC0</accession>
<name>A0AAW9QGC0_9BURK</name>
<dbReference type="Proteomes" id="UP001336250">
    <property type="component" value="Unassembled WGS sequence"/>
</dbReference>
<comment type="caution">
    <text evidence="3">The sequence shown here is derived from an EMBL/GenBank/DDBJ whole genome shotgun (WGS) entry which is preliminary data.</text>
</comment>
<dbReference type="AlphaFoldDB" id="A0AAW9QGC0"/>
<feature type="compositionally biased region" description="Pro residues" evidence="1">
    <location>
        <begin position="177"/>
        <end position="186"/>
    </location>
</feature>
<reference evidence="3 4" key="1">
    <citation type="submission" date="2024-02" db="EMBL/GenBank/DDBJ databases">
        <title>Genome sequence of Aquincola sp. MAHUQ-54.</title>
        <authorList>
            <person name="Huq M.A."/>
        </authorList>
    </citation>
    <scope>NUCLEOTIDE SEQUENCE [LARGE SCALE GENOMIC DNA]</scope>
    <source>
        <strain evidence="3 4">MAHUQ-54</strain>
    </source>
</reference>
<evidence type="ECO:0000256" key="1">
    <source>
        <dbReference type="SAM" id="MobiDB-lite"/>
    </source>
</evidence>
<dbReference type="RefSeq" id="WP_332291728.1">
    <property type="nucleotide sequence ID" value="NZ_JAZIBG010000038.1"/>
</dbReference>
<evidence type="ECO:0000313" key="3">
    <source>
        <dbReference type="EMBL" id="MEF7616275.1"/>
    </source>
</evidence>
<dbReference type="Pfam" id="PF11678">
    <property type="entry name" value="Tle3_C"/>
    <property type="match status" value="1"/>
</dbReference>
<keyword evidence="4" id="KW-1185">Reference proteome</keyword>
<evidence type="ECO:0000259" key="2">
    <source>
        <dbReference type="Pfam" id="PF11678"/>
    </source>
</evidence>
<proteinExistence type="predicted"/>